<dbReference type="STRING" id="35722.A0A0B7N2G3"/>
<dbReference type="EMBL" id="LN727969">
    <property type="protein sequence ID" value="CEP12471.1"/>
    <property type="molecule type" value="Genomic_DNA"/>
</dbReference>
<dbReference type="PANTHER" id="PTHR10492">
    <property type="match status" value="1"/>
</dbReference>
<dbReference type="AlphaFoldDB" id="A0A0B7N2G3"/>
<accession>A0A0B7N2G3</accession>
<name>A0A0B7N2G3_9FUNG</name>
<sequence>MHAMFLPLKPAGEYCLFQCTGNFLLRNQRLDIHLEGDRVIYFDEDDSPQDVLQRSLPESTLTAWFKYNSNNPHDLQAKETLYPDFCENYTFHKNQNPRVWKPRRSGFGGTIGRVYTVSPKDIEKYHLRMLLYRIPGATSFQDLRTYNGEIYHSFQATARAMGLLEDDNEWSATLTEASLTMHPRSLRQLFCILLAFSGDVSNPYQLWLDHRSNLAQD</sequence>
<feature type="non-terminal residue" evidence="1">
    <location>
        <position position="217"/>
    </location>
</feature>
<evidence type="ECO:0000313" key="1">
    <source>
        <dbReference type="EMBL" id="CEP12471.1"/>
    </source>
</evidence>
<protein>
    <recommendedName>
        <fullName evidence="3">Helitron helicase-like domain-containing protein</fullName>
    </recommendedName>
</protein>
<evidence type="ECO:0008006" key="3">
    <source>
        <dbReference type="Google" id="ProtNLM"/>
    </source>
</evidence>
<keyword evidence="2" id="KW-1185">Reference proteome</keyword>
<organism evidence="1 2">
    <name type="scientific">Parasitella parasitica</name>
    <dbReference type="NCBI Taxonomy" id="35722"/>
    <lineage>
        <taxon>Eukaryota</taxon>
        <taxon>Fungi</taxon>
        <taxon>Fungi incertae sedis</taxon>
        <taxon>Mucoromycota</taxon>
        <taxon>Mucoromycotina</taxon>
        <taxon>Mucoromycetes</taxon>
        <taxon>Mucorales</taxon>
        <taxon>Mucorineae</taxon>
        <taxon>Mucoraceae</taxon>
        <taxon>Parasitella</taxon>
    </lineage>
</organism>
<reference evidence="1 2" key="1">
    <citation type="submission" date="2014-09" db="EMBL/GenBank/DDBJ databases">
        <authorList>
            <person name="Ellenberger Sabrina"/>
        </authorList>
    </citation>
    <scope>NUCLEOTIDE SEQUENCE [LARGE SCALE GENOMIC DNA]</scope>
    <source>
        <strain evidence="1 2">CBS 412.66</strain>
    </source>
</reference>
<gene>
    <name evidence="1" type="primary">PARPA_06435.1 scaffold 22540</name>
</gene>
<proteinExistence type="predicted"/>
<dbReference type="OrthoDB" id="1751583at2759"/>
<dbReference type="PANTHER" id="PTHR10492:SF57">
    <property type="entry name" value="ATP-DEPENDENT DNA HELICASE"/>
    <property type="match status" value="1"/>
</dbReference>
<evidence type="ECO:0000313" key="2">
    <source>
        <dbReference type="Proteomes" id="UP000054107"/>
    </source>
</evidence>
<dbReference type="Proteomes" id="UP000054107">
    <property type="component" value="Unassembled WGS sequence"/>
</dbReference>